<dbReference type="Pfam" id="PF13242">
    <property type="entry name" value="Hydrolase_like"/>
    <property type="match status" value="1"/>
</dbReference>
<evidence type="ECO:0000313" key="2">
    <source>
        <dbReference type="EMBL" id="USG68538.1"/>
    </source>
</evidence>
<dbReference type="InterPro" id="IPR006357">
    <property type="entry name" value="HAD-SF_hydro_IIA"/>
</dbReference>
<sequence length="268" mass="28745">MPDAALFDAYFFDLDGTVFIGDQLLPEAAETLAALRESGRKVMFLTNTSVQTRADCLARLHRLGVDAELEEIMTAAYAAGQFLQEQADQALVLVIGETALEKELEGFGIAQVKNPLDATHVLVGMDRQFTYQKLQAGMEAVRNGARLIVTNPDPLCPVPGGAIPDTGALAKAIETASDGQVWATVGKPSAYYAEKVLQRIGLLPERCLMVGDRLETDILLGLGSGMRTALVLTGVTGRSDAEAAQIRPDYILPTMKEIRLGLLGQVAD</sequence>
<dbReference type="Pfam" id="PF13344">
    <property type="entry name" value="Hydrolase_6"/>
    <property type="match status" value="1"/>
</dbReference>
<comment type="cofactor">
    <cofactor evidence="1">
        <name>Mg(2+)</name>
        <dbReference type="ChEBI" id="CHEBI:18420"/>
    </cofactor>
</comment>
<dbReference type="InterPro" id="IPR023214">
    <property type="entry name" value="HAD_sf"/>
</dbReference>
<dbReference type="InterPro" id="IPR036412">
    <property type="entry name" value="HAD-like_sf"/>
</dbReference>
<dbReference type="NCBIfam" id="TIGR01460">
    <property type="entry name" value="HAD-SF-IIA"/>
    <property type="match status" value="1"/>
</dbReference>
<dbReference type="EC" id="3.1.3.-" evidence="1"/>
<keyword evidence="1" id="KW-0460">Magnesium</keyword>
<comment type="function">
    <text evidence="1">Catalyzes the dephosphorylation of 2-6 carbon acid sugars in vitro.</text>
</comment>
<dbReference type="EMBL" id="CP098755">
    <property type="protein sequence ID" value="USG68538.1"/>
    <property type="molecule type" value="Genomic_DNA"/>
</dbReference>
<name>A0ABY4WN91_9BACL</name>
<protein>
    <recommendedName>
        <fullName evidence="1">Acid sugar phosphatase</fullName>
        <ecNumber evidence="1">3.1.3.-</ecNumber>
    </recommendedName>
</protein>
<dbReference type="PANTHER" id="PTHR19288">
    <property type="entry name" value="4-NITROPHENYLPHOSPHATASE-RELATED"/>
    <property type="match status" value="1"/>
</dbReference>
<dbReference type="Gene3D" id="3.40.50.1000">
    <property type="entry name" value="HAD superfamily/HAD-like"/>
    <property type="match status" value="2"/>
</dbReference>
<dbReference type="SUPFAM" id="SSF56784">
    <property type="entry name" value="HAD-like"/>
    <property type="match status" value="1"/>
</dbReference>
<accession>A0ABY4WN91</accession>
<keyword evidence="1" id="KW-0479">Metal-binding</keyword>
<organism evidence="2 3">
    <name type="scientific">Brevibacillus ruminantium</name>
    <dbReference type="NCBI Taxonomy" id="2950604"/>
    <lineage>
        <taxon>Bacteria</taxon>
        <taxon>Bacillati</taxon>
        <taxon>Bacillota</taxon>
        <taxon>Bacilli</taxon>
        <taxon>Bacillales</taxon>
        <taxon>Paenibacillaceae</taxon>
        <taxon>Brevibacillus</taxon>
    </lineage>
</organism>
<reference evidence="2" key="1">
    <citation type="submission" date="2022-06" db="EMBL/GenBank/DDBJ databases">
        <title>Genome sequencing of Brevibacillus sp. BB3-R1.</title>
        <authorList>
            <person name="Heo J."/>
            <person name="Lee D."/>
            <person name="Won M."/>
            <person name="Han B.-H."/>
            <person name="Hong S.-B."/>
            <person name="Kwon S.-W."/>
        </authorList>
    </citation>
    <scope>NUCLEOTIDE SEQUENCE</scope>
    <source>
        <strain evidence="2">BB3-R1</strain>
    </source>
</reference>
<evidence type="ECO:0000256" key="1">
    <source>
        <dbReference type="PIRNR" id="PIRNR000915"/>
    </source>
</evidence>
<keyword evidence="3" id="KW-1185">Reference proteome</keyword>
<gene>
    <name evidence="2" type="ORF">NDK47_26570</name>
</gene>
<dbReference type="PIRSF" id="PIRSF000915">
    <property type="entry name" value="PGP-type_phosphatase"/>
    <property type="match status" value="1"/>
</dbReference>
<comment type="similarity">
    <text evidence="1">Belongs to the HAD-like hydrolase superfamily. NagD family.</text>
</comment>
<dbReference type="PANTHER" id="PTHR19288:SF46">
    <property type="entry name" value="HALOACID DEHALOGENASE-LIKE HYDROLASE DOMAIN-CONTAINING PROTEIN 2"/>
    <property type="match status" value="1"/>
</dbReference>
<proteinExistence type="inferred from homology"/>
<dbReference type="Proteomes" id="UP001056500">
    <property type="component" value="Chromosome"/>
</dbReference>
<dbReference type="RefSeq" id="WP_251876405.1">
    <property type="nucleotide sequence ID" value="NZ_CP098755.1"/>
</dbReference>
<evidence type="ECO:0000313" key="3">
    <source>
        <dbReference type="Proteomes" id="UP001056500"/>
    </source>
</evidence>
<keyword evidence="2" id="KW-0378">Hydrolase</keyword>
<dbReference type="GO" id="GO:0016787">
    <property type="term" value="F:hydrolase activity"/>
    <property type="evidence" value="ECO:0007669"/>
    <property type="project" value="UniProtKB-KW"/>
</dbReference>